<name>A0AAQ0EP21_9CHLA</name>
<dbReference type="NCBIfam" id="TIGR01509">
    <property type="entry name" value="HAD-SF-IA-v3"/>
    <property type="match status" value="1"/>
</dbReference>
<accession>A0AAQ0EP21</accession>
<keyword evidence="3" id="KW-0479">Metal-binding</keyword>
<dbReference type="CDD" id="cd07505">
    <property type="entry name" value="HAD_BPGM-like"/>
    <property type="match status" value="1"/>
</dbReference>
<dbReference type="SFLD" id="SFLDG01129">
    <property type="entry name" value="C1.5:_HAD__Beta-PGM__Phosphata"/>
    <property type="match status" value="1"/>
</dbReference>
<dbReference type="AlphaFoldDB" id="A0AAQ0EP21"/>
<dbReference type="GO" id="GO:0046872">
    <property type="term" value="F:metal ion binding"/>
    <property type="evidence" value="ECO:0007669"/>
    <property type="project" value="UniProtKB-KW"/>
</dbReference>
<keyword evidence="4" id="KW-0460">Magnesium</keyword>
<gene>
    <name evidence="5" type="ORF">INQ84_00295</name>
</gene>
<sequence length="225" mass="26001">MHINAYEVYFFDLDGLLIDTEPLFYQACLETWQNYRVPITLSFSQYYSLAMLGRERFQKAFIDLFPQTHAFFPRYFGDRDRCYQSLLLREPVQLMPGVEILLPLLKGKRFGVVTNSSKEATLRIREKLPILECMQFWITRENYACPKPASDSYLLAWQRFVRNGERVIGFEDSLKGLQALSGVQATMVAVNAAFSIEKIQTAFPGRECYCFPSLESLLGSCVQNH</sequence>
<reference evidence="5" key="1">
    <citation type="journal article" date="2021" name="Front. Microbiol.">
        <title>Generation of Tetracycline and Rifamycin Resistant Chlamydia Suis Recombinants.</title>
        <authorList>
            <person name="Marti H."/>
            <person name="Bommana S."/>
            <person name="Read T.D."/>
            <person name="Pesch T."/>
            <person name="Prahauser B."/>
            <person name="Dean D."/>
            <person name="Borel N."/>
        </authorList>
    </citation>
    <scope>NUCLEOTIDE SEQUENCE</scope>
    <source>
        <strain evidence="5">208.1</strain>
    </source>
</reference>
<dbReference type="PANTHER" id="PTHR46193:SF21">
    <property type="entry name" value="SLL1138 PROTEIN"/>
    <property type="match status" value="1"/>
</dbReference>
<dbReference type="Gene3D" id="3.40.50.1000">
    <property type="entry name" value="HAD superfamily/HAD-like"/>
    <property type="match status" value="1"/>
</dbReference>
<dbReference type="InterPro" id="IPR023198">
    <property type="entry name" value="PGP-like_dom2"/>
</dbReference>
<organism evidence="5 6">
    <name type="scientific">Chlamydia suis</name>
    <dbReference type="NCBI Taxonomy" id="83559"/>
    <lineage>
        <taxon>Bacteria</taxon>
        <taxon>Pseudomonadati</taxon>
        <taxon>Chlamydiota</taxon>
        <taxon>Chlamydiia</taxon>
        <taxon>Chlamydiales</taxon>
        <taxon>Chlamydiaceae</taxon>
        <taxon>Chlamydia/Chlamydophila group</taxon>
        <taxon>Chlamydia</taxon>
    </lineage>
</organism>
<dbReference type="EMBL" id="CP063185">
    <property type="protein sequence ID" value="QYC74451.1"/>
    <property type="molecule type" value="Genomic_DNA"/>
</dbReference>
<evidence type="ECO:0000256" key="4">
    <source>
        <dbReference type="ARBA" id="ARBA00022842"/>
    </source>
</evidence>
<comment type="cofactor">
    <cofactor evidence="1">
        <name>Mg(2+)</name>
        <dbReference type="ChEBI" id="CHEBI:18420"/>
    </cofactor>
</comment>
<proteinExistence type="inferred from homology"/>
<evidence type="ECO:0000313" key="6">
    <source>
        <dbReference type="Proteomes" id="UP000825134"/>
    </source>
</evidence>
<dbReference type="SUPFAM" id="SSF56784">
    <property type="entry name" value="HAD-like"/>
    <property type="match status" value="1"/>
</dbReference>
<dbReference type="InterPro" id="IPR051600">
    <property type="entry name" value="Beta-PGM-like"/>
</dbReference>
<dbReference type="InterPro" id="IPR006439">
    <property type="entry name" value="HAD-SF_hydro_IA"/>
</dbReference>
<comment type="similarity">
    <text evidence="2">Belongs to the HAD-like hydrolase superfamily. CbbY/CbbZ/Gph/YieH family.</text>
</comment>
<dbReference type="InterPro" id="IPR023214">
    <property type="entry name" value="HAD_sf"/>
</dbReference>
<dbReference type="Proteomes" id="UP000825134">
    <property type="component" value="Chromosome"/>
</dbReference>
<dbReference type="RefSeq" id="WP_080122718.1">
    <property type="nucleotide sequence ID" value="NZ_CP063062.1"/>
</dbReference>
<dbReference type="GO" id="GO:0003824">
    <property type="term" value="F:catalytic activity"/>
    <property type="evidence" value="ECO:0007669"/>
    <property type="project" value="UniProtKB-ARBA"/>
</dbReference>
<dbReference type="Pfam" id="PF00702">
    <property type="entry name" value="Hydrolase"/>
    <property type="match status" value="1"/>
</dbReference>
<evidence type="ECO:0000313" key="5">
    <source>
        <dbReference type="EMBL" id="QYC74451.1"/>
    </source>
</evidence>
<protein>
    <submittedName>
        <fullName evidence="5">HAD family phosphatase</fullName>
    </submittedName>
</protein>
<evidence type="ECO:0000256" key="3">
    <source>
        <dbReference type="ARBA" id="ARBA00022723"/>
    </source>
</evidence>
<evidence type="ECO:0000256" key="1">
    <source>
        <dbReference type="ARBA" id="ARBA00001946"/>
    </source>
</evidence>
<dbReference type="PANTHER" id="PTHR46193">
    <property type="entry name" value="6-PHOSPHOGLUCONATE PHOSPHATASE"/>
    <property type="match status" value="1"/>
</dbReference>
<evidence type="ECO:0000256" key="2">
    <source>
        <dbReference type="ARBA" id="ARBA00006171"/>
    </source>
</evidence>
<dbReference type="SFLD" id="SFLDS00003">
    <property type="entry name" value="Haloacid_Dehalogenase"/>
    <property type="match status" value="1"/>
</dbReference>
<dbReference type="InterPro" id="IPR036412">
    <property type="entry name" value="HAD-like_sf"/>
</dbReference>
<dbReference type="Gene3D" id="1.10.150.240">
    <property type="entry name" value="Putative phosphatase, domain 2"/>
    <property type="match status" value="1"/>
</dbReference>